<dbReference type="Pfam" id="PF08241">
    <property type="entry name" value="Methyltransf_11"/>
    <property type="match status" value="1"/>
</dbReference>
<gene>
    <name evidence="2" type="ORF">QH73_0021165</name>
</gene>
<dbReference type="OrthoDB" id="9772751at2"/>
<organism evidence="2 3">
    <name type="scientific">Scytonema millei VB511283</name>
    <dbReference type="NCBI Taxonomy" id="1245923"/>
    <lineage>
        <taxon>Bacteria</taxon>
        <taxon>Bacillati</taxon>
        <taxon>Cyanobacteriota</taxon>
        <taxon>Cyanophyceae</taxon>
        <taxon>Nostocales</taxon>
        <taxon>Scytonemataceae</taxon>
        <taxon>Scytonema</taxon>
    </lineage>
</organism>
<keyword evidence="2" id="KW-0489">Methyltransferase</keyword>
<dbReference type="CDD" id="cd02440">
    <property type="entry name" value="AdoMet_MTases"/>
    <property type="match status" value="1"/>
</dbReference>
<dbReference type="RefSeq" id="WP_039713902.1">
    <property type="nucleotide sequence ID" value="NZ_JTJC03000006.1"/>
</dbReference>
<protein>
    <submittedName>
        <fullName evidence="2">Class I SAM-dependent methyltransferase</fullName>
    </submittedName>
</protein>
<accession>A0A9X5EAJ2</accession>
<dbReference type="InterPro" id="IPR029063">
    <property type="entry name" value="SAM-dependent_MTases_sf"/>
</dbReference>
<dbReference type="GO" id="GO:0032259">
    <property type="term" value="P:methylation"/>
    <property type="evidence" value="ECO:0007669"/>
    <property type="project" value="UniProtKB-KW"/>
</dbReference>
<evidence type="ECO:0000313" key="2">
    <source>
        <dbReference type="EMBL" id="NHC37114.1"/>
    </source>
</evidence>
<feature type="domain" description="Methyltransferase type 11" evidence="1">
    <location>
        <begin position="60"/>
        <end position="152"/>
    </location>
</feature>
<proteinExistence type="predicted"/>
<dbReference type="Proteomes" id="UP000031532">
    <property type="component" value="Unassembled WGS sequence"/>
</dbReference>
<keyword evidence="3" id="KW-1185">Reference proteome</keyword>
<dbReference type="GO" id="GO:0008757">
    <property type="term" value="F:S-adenosylmethionine-dependent methyltransferase activity"/>
    <property type="evidence" value="ECO:0007669"/>
    <property type="project" value="InterPro"/>
</dbReference>
<keyword evidence="2" id="KW-0808">Transferase</keyword>
<evidence type="ECO:0000313" key="3">
    <source>
        <dbReference type="Proteomes" id="UP000031532"/>
    </source>
</evidence>
<sequence>MNEQSYSYEALQNQKKFYDSRFQAGYMQDFSGLFESCRFYAMKDILKQIKSSGFNPATILDYGCGEGRYLNLLKDYFPTSALHGCDISDEALTIAKNIYSSAQYTPMSDETVNLPDNSFDLIISIEVLEHVGDVAQSITEIGRLLKPQGMTILSTPCANKFSFEWWQNRLTGGLQPSFDGYGRFKTDEPGHLRRLCDRHLKSLCSDVGIDIYKIYHRAHLFETLAPKGRLFKRIPQACVGFGMLDWYLFKNFPNGSTMIALGKKR</sequence>
<comment type="caution">
    <text evidence="2">The sequence shown here is derived from an EMBL/GenBank/DDBJ whole genome shotgun (WGS) entry which is preliminary data.</text>
</comment>
<dbReference type="InterPro" id="IPR013216">
    <property type="entry name" value="Methyltransf_11"/>
</dbReference>
<reference evidence="2 3" key="1">
    <citation type="journal article" date="2015" name="Genome Announc.">
        <title>Draft Genome Sequence of the Terrestrial Cyanobacterium Scytonema millei VB511283, Isolated from Eastern India.</title>
        <authorList>
            <person name="Sen D."/>
            <person name="Chandrababunaidu M.M."/>
            <person name="Singh D."/>
            <person name="Sanghi N."/>
            <person name="Ghorai A."/>
            <person name="Mishra G.P."/>
            <person name="Madduluri M."/>
            <person name="Adhikary S.P."/>
            <person name="Tripathy S."/>
        </authorList>
    </citation>
    <scope>NUCLEOTIDE SEQUENCE [LARGE SCALE GENOMIC DNA]</scope>
    <source>
        <strain evidence="2 3">VB511283</strain>
    </source>
</reference>
<name>A0A9X5EAJ2_9CYAN</name>
<dbReference type="PANTHER" id="PTHR43861">
    <property type="entry name" value="TRANS-ACONITATE 2-METHYLTRANSFERASE-RELATED"/>
    <property type="match status" value="1"/>
</dbReference>
<dbReference type="AlphaFoldDB" id="A0A9X5EAJ2"/>
<dbReference type="Gene3D" id="3.40.50.150">
    <property type="entry name" value="Vaccinia Virus protein VP39"/>
    <property type="match status" value="1"/>
</dbReference>
<dbReference type="SUPFAM" id="SSF53335">
    <property type="entry name" value="S-adenosyl-L-methionine-dependent methyltransferases"/>
    <property type="match status" value="1"/>
</dbReference>
<evidence type="ECO:0000259" key="1">
    <source>
        <dbReference type="Pfam" id="PF08241"/>
    </source>
</evidence>
<dbReference type="PANTHER" id="PTHR43861:SF6">
    <property type="entry name" value="METHYLTRANSFERASE TYPE 11"/>
    <property type="match status" value="1"/>
</dbReference>
<dbReference type="EMBL" id="JTJC03000006">
    <property type="protein sequence ID" value="NHC37114.1"/>
    <property type="molecule type" value="Genomic_DNA"/>
</dbReference>